<dbReference type="InterPro" id="IPR005151">
    <property type="entry name" value="Tail-specific_protease"/>
</dbReference>
<dbReference type="AlphaFoldDB" id="A0AAD9MWW7"/>
<accession>A0AAD9MWW7</accession>
<evidence type="ECO:0000256" key="4">
    <source>
        <dbReference type="ARBA" id="ARBA00022825"/>
    </source>
</evidence>
<dbReference type="SUPFAM" id="SSF50156">
    <property type="entry name" value="PDZ domain-like"/>
    <property type="match status" value="1"/>
</dbReference>
<keyword evidence="3" id="KW-0378">Hydrolase</keyword>
<dbReference type="SMART" id="SM00228">
    <property type="entry name" value="PDZ"/>
    <property type="match status" value="1"/>
</dbReference>
<organism evidence="7 8">
    <name type="scientific">Paralvinella palmiformis</name>
    <dbReference type="NCBI Taxonomy" id="53620"/>
    <lineage>
        <taxon>Eukaryota</taxon>
        <taxon>Metazoa</taxon>
        <taxon>Spiralia</taxon>
        <taxon>Lophotrochozoa</taxon>
        <taxon>Annelida</taxon>
        <taxon>Polychaeta</taxon>
        <taxon>Sedentaria</taxon>
        <taxon>Canalipalpata</taxon>
        <taxon>Terebellida</taxon>
        <taxon>Terebelliformia</taxon>
        <taxon>Alvinellidae</taxon>
        <taxon>Paralvinella</taxon>
    </lineage>
</organism>
<comment type="similarity">
    <text evidence="1">Belongs to the peptidase S41A family.</text>
</comment>
<protein>
    <submittedName>
        <fullName evidence="7">Uncharacterized protein</fullName>
    </submittedName>
</protein>
<dbReference type="Pfam" id="PF03572">
    <property type="entry name" value="Peptidase_S41"/>
    <property type="match status" value="1"/>
</dbReference>
<dbReference type="InterPro" id="IPR041489">
    <property type="entry name" value="PDZ_6"/>
</dbReference>
<dbReference type="Pfam" id="PF17820">
    <property type="entry name" value="PDZ_6"/>
    <property type="match status" value="1"/>
</dbReference>
<dbReference type="PANTHER" id="PTHR32060">
    <property type="entry name" value="TAIL-SPECIFIC PROTEASE"/>
    <property type="match status" value="1"/>
</dbReference>
<dbReference type="NCBIfam" id="TIGR00225">
    <property type="entry name" value="prc"/>
    <property type="match status" value="1"/>
</dbReference>
<evidence type="ECO:0000313" key="7">
    <source>
        <dbReference type="EMBL" id="KAK2146786.1"/>
    </source>
</evidence>
<dbReference type="InterPro" id="IPR001478">
    <property type="entry name" value="PDZ"/>
</dbReference>
<feature type="domain" description="Tail specific protease" evidence="6">
    <location>
        <begin position="311"/>
        <end position="515"/>
    </location>
</feature>
<evidence type="ECO:0000259" key="6">
    <source>
        <dbReference type="SMART" id="SM00245"/>
    </source>
</evidence>
<dbReference type="SUPFAM" id="SSF52096">
    <property type="entry name" value="ClpP/crotonase"/>
    <property type="match status" value="1"/>
</dbReference>
<evidence type="ECO:0000313" key="8">
    <source>
        <dbReference type="Proteomes" id="UP001208570"/>
    </source>
</evidence>
<dbReference type="Gene3D" id="3.90.226.10">
    <property type="entry name" value="2-enoyl-CoA Hydratase, Chain A, domain 1"/>
    <property type="match status" value="1"/>
</dbReference>
<evidence type="ECO:0000259" key="5">
    <source>
        <dbReference type="SMART" id="SM00228"/>
    </source>
</evidence>
<dbReference type="Gene3D" id="2.30.42.10">
    <property type="match status" value="1"/>
</dbReference>
<evidence type="ECO:0000256" key="2">
    <source>
        <dbReference type="ARBA" id="ARBA00022670"/>
    </source>
</evidence>
<reference evidence="7" key="1">
    <citation type="journal article" date="2023" name="Mol. Biol. Evol.">
        <title>Third-Generation Sequencing Reveals the Adaptive Role of the Epigenome in Three Deep-Sea Polychaetes.</title>
        <authorList>
            <person name="Perez M."/>
            <person name="Aroh O."/>
            <person name="Sun Y."/>
            <person name="Lan Y."/>
            <person name="Juniper S.K."/>
            <person name="Young C.R."/>
            <person name="Angers B."/>
            <person name="Qian P.Y."/>
        </authorList>
    </citation>
    <scope>NUCLEOTIDE SEQUENCE</scope>
    <source>
        <strain evidence="7">P08H-3</strain>
    </source>
</reference>
<feature type="domain" description="PDZ" evidence="5">
    <location>
        <begin position="234"/>
        <end position="311"/>
    </location>
</feature>
<dbReference type="InterPro" id="IPR036034">
    <property type="entry name" value="PDZ_sf"/>
</dbReference>
<evidence type="ECO:0000256" key="1">
    <source>
        <dbReference type="ARBA" id="ARBA00009179"/>
    </source>
</evidence>
<sequence>MFKQYQTTIGTWLLTGNDDYELVLDSKGDEKERREYNAAVLFDPTGLAVGCPSSSAINCSDLSLEKGNILFCNIYKMIRKDYVDDVPGETLFEGAQKGIRIWLANKSTPQSETEGIADVANESTTDQENLPELPFYLKKNQLKGESDQEKINRFFSYMNRLVHNKEIISIFENSKANKKVADQKELTDSKNDLSYQLFIAAIEGMFLSLEDPHSRLLSDFELRELQTTVAGSFGGLGMYVNKRRIADRNKQYIEVISPIEATPAYYAGIHAGDFISFIGKKSTVPMSLDEAVSLMRGQPGTSITITLIRGEKSFESTLTRARIKVPTIKKGLIEPQEIRNVLRINTDKPVVYAHMLLFTPNLKRELESALKEYLSQDVAGIVLDLRGNGGGLLRSAIDVTDLFFDDGRIVSLRGRNRKEEIFYEARTKKIVDNDIPIIILVNKSTASASEIFSGAMKDRSRAILVGSTTYGKGSVQHIYMFDNNSVGIRLTTDRYYTPNGISIDKKGIVPDYVIEVKYTDEEKEAFDSFLKNDELSDLIGKHSETEIPEKTVSVFIETMLHKYPGLNKDLFSRFVWQEVYRINKNTSKSYDLRFDRVLREAIPHIFNKK</sequence>
<keyword evidence="2" id="KW-0645">Protease</keyword>
<comment type="caution">
    <text evidence="7">The sequence shown here is derived from an EMBL/GenBank/DDBJ whole genome shotgun (WGS) entry which is preliminary data.</text>
</comment>
<dbReference type="PANTHER" id="PTHR32060:SF22">
    <property type="entry name" value="CARBOXYL-TERMINAL-PROCESSING PEPTIDASE 3, CHLOROPLASTIC"/>
    <property type="match status" value="1"/>
</dbReference>
<gene>
    <name evidence="7" type="ORF">LSH36_583g01277</name>
</gene>
<dbReference type="InterPro" id="IPR029045">
    <property type="entry name" value="ClpP/crotonase-like_dom_sf"/>
</dbReference>
<dbReference type="GO" id="GO:0007165">
    <property type="term" value="P:signal transduction"/>
    <property type="evidence" value="ECO:0007669"/>
    <property type="project" value="TreeGrafter"/>
</dbReference>
<dbReference type="GO" id="GO:0008236">
    <property type="term" value="F:serine-type peptidase activity"/>
    <property type="evidence" value="ECO:0007669"/>
    <property type="project" value="UniProtKB-KW"/>
</dbReference>
<keyword evidence="4" id="KW-0720">Serine protease</keyword>
<dbReference type="SMART" id="SM00245">
    <property type="entry name" value="TSPc"/>
    <property type="match status" value="1"/>
</dbReference>
<keyword evidence="8" id="KW-1185">Reference proteome</keyword>
<dbReference type="CDD" id="cd06782">
    <property type="entry name" value="cpPDZ_CPP-like"/>
    <property type="match status" value="1"/>
</dbReference>
<dbReference type="GO" id="GO:0006508">
    <property type="term" value="P:proteolysis"/>
    <property type="evidence" value="ECO:0007669"/>
    <property type="project" value="UniProtKB-KW"/>
</dbReference>
<dbReference type="InterPro" id="IPR004447">
    <property type="entry name" value="Peptidase_S41A"/>
</dbReference>
<evidence type="ECO:0000256" key="3">
    <source>
        <dbReference type="ARBA" id="ARBA00022801"/>
    </source>
</evidence>
<dbReference type="EMBL" id="JAODUP010000583">
    <property type="protein sequence ID" value="KAK2146786.1"/>
    <property type="molecule type" value="Genomic_DNA"/>
</dbReference>
<name>A0AAD9MWW7_9ANNE</name>
<dbReference type="Proteomes" id="UP001208570">
    <property type="component" value="Unassembled WGS sequence"/>
</dbReference>
<dbReference type="CDD" id="cd07560">
    <property type="entry name" value="Peptidase_S41_CPP"/>
    <property type="match status" value="1"/>
</dbReference>
<dbReference type="Gene3D" id="3.30.750.44">
    <property type="match status" value="1"/>
</dbReference>
<dbReference type="GO" id="GO:0004175">
    <property type="term" value="F:endopeptidase activity"/>
    <property type="evidence" value="ECO:0007669"/>
    <property type="project" value="TreeGrafter"/>
</dbReference>
<proteinExistence type="inferred from homology"/>